<organism evidence="2">
    <name type="scientific">hydrothermal vent metagenome</name>
    <dbReference type="NCBI Taxonomy" id="652676"/>
    <lineage>
        <taxon>unclassified sequences</taxon>
        <taxon>metagenomes</taxon>
        <taxon>ecological metagenomes</taxon>
    </lineage>
</organism>
<dbReference type="GO" id="GO:0003677">
    <property type="term" value="F:DNA binding"/>
    <property type="evidence" value="ECO:0007669"/>
    <property type="project" value="InterPro"/>
</dbReference>
<dbReference type="Pfam" id="PF13744">
    <property type="entry name" value="HTH_37"/>
    <property type="match status" value="1"/>
</dbReference>
<dbReference type="InterPro" id="IPR010982">
    <property type="entry name" value="Lambda_DNA-bd_dom_sf"/>
</dbReference>
<dbReference type="SUPFAM" id="SSF47413">
    <property type="entry name" value="lambda repressor-like DNA-binding domains"/>
    <property type="match status" value="1"/>
</dbReference>
<dbReference type="PROSITE" id="PS50943">
    <property type="entry name" value="HTH_CROC1"/>
    <property type="match status" value="1"/>
</dbReference>
<reference evidence="2" key="1">
    <citation type="submission" date="2018-06" db="EMBL/GenBank/DDBJ databases">
        <authorList>
            <person name="Zhirakovskaya E."/>
        </authorList>
    </citation>
    <scope>NUCLEOTIDE SEQUENCE</scope>
</reference>
<evidence type="ECO:0000259" key="1">
    <source>
        <dbReference type="PROSITE" id="PS50943"/>
    </source>
</evidence>
<gene>
    <name evidence="2" type="ORF">MNBD_BACTEROID05-231</name>
</gene>
<dbReference type="InterPro" id="IPR039554">
    <property type="entry name" value="HigA2-like_HTH"/>
</dbReference>
<dbReference type="SMART" id="SM00530">
    <property type="entry name" value="HTH_XRE"/>
    <property type="match status" value="1"/>
</dbReference>
<name>A0A3B0UGC6_9ZZZZ</name>
<sequence length="110" mass="11960">MKDKVIRGTGNVFADIGVPESDTALIRSQIMSRITEIIKGKGLNQGQAGKVLGLKQGRVSELMNGKLSLFSLEHLYKLLNALEQDVEIIIKPKTENEKVATTSVLLAVQA</sequence>
<proteinExistence type="predicted"/>
<dbReference type="EMBL" id="UOEN01000428">
    <property type="protein sequence ID" value="VAW18666.1"/>
    <property type="molecule type" value="Genomic_DNA"/>
</dbReference>
<dbReference type="InterPro" id="IPR001387">
    <property type="entry name" value="Cro/C1-type_HTH"/>
</dbReference>
<protein>
    <recommendedName>
        <fullName evidence="1">HTH cro/C1-type domain-containing protein</fullName>
    </recommendedName>
</protein>
<feature type="domain" description="HTH cro/C1-type" evidence="1">
    <location>
        <begin position="34"/>
        <end position="89"/>
    </location>
</feature>
<dbReference type="AlphaFoldDB" id="A0A3B0UGC6"/>
<accession>A0A3B0UGC6</accession>
<dbReference type="CDD" id="cd00093">
    <property type="entry name" value="HTH_XRE"/>
    <property type="match status" value="1"/>
</dbReference>
<evidence type="ECO:0000313" key="2">
    <source>
        <dbReference type="EMBL" id="VAW18666.1"/>
    </source>
</evidence>
<dbReference type="Gene3D" id="1.10.260.40">
    <property type="entry name" value="lambda repressor-like DNA-binding domains"/>
    <property type="match status" value="1"/>
</dbReference>